<organism evidence="1 2">
    <name type="scientific">Candidatus Phycosocius bacilliformis</name>
    <dbReference type="NCBI Taxonomy" id="1445552"/>
    <lineage>
        <taxon>Bacteria</taxon>
        <taxon>Pseudomonadati</taxon>
        <taxon>Pseudomonadota</taxon>
        <taxon>Alphaproteobacteria</taxon>
        <taxon>Caulobacterales</taxon>
        <taxon>Caulobacterales incertae sedis</taxon>
        <taxon>Candidatus Phycosocius</taxon>
    </lineage>
</organism>
<reference evidence="1 2" key="1">
    <citation type="journal article" date="2018" name="Genome Announc.">
        <title>Draft Genome Sequence of "Candidatus Phycosocius bacilliformis," an Alphaproteobacterial Ectosymbiont of the Hydrocarbon-Producing Green Alga Botryococcus braunii.</title>
        <authorList>
            <person name="Tanabe Y."/>
            <person name="Yamaguchi H."/>
            <person name="Watanabe M.M."/>
        </authorList>
    </citation>
    <scope>NUCLEOTIDE SEQUENCE [LARGE SCALE GENOMIC DNA]</scope>
    <source>
        <strain evidence="1 2">BOTRYCO-2</strain>
    </source>
</reference>
<evidence type="ECO:0000313" key="1">
    <source>
        <dbReference type="EMBL" id="GBF58276.1"/>
    </source>
</evidence>
<dbReference type="Proteomes" id="UP000245086">
    <property type="component" value="Unassembled WGS sequence"/>
</dbReference>
<comment type="caution">
    <text evidence="1">The sequence shown here is derived from an EMBL/GenBank/DDBJ whole genome shotgun (WGS) entry which is preliminary data.</text>
</comment>
<gene>
    <name evidence="1" type="ORF">PbB2_01949</name>
</gene>
<accession>A0A2P2EB30</accession>
<proteinExistence type="predicted"/>
<keyword evidence="2" id="KW-1185">Reference proteome</keyword>
<protein>
    <submittedName>
        <fullName evidence="1">Uncharacterized protein</fullName>
    </submittedName>
</protein>
<name>A0A2P2EB30_9PROT</name>
<sequence>MPPKLLRGRLRWLATMQSGGLRGWQRTHPTCKPLQGDLRGQVSMAYRNLWLTPLILLATIVPSGCLMTSEVTVIQEQNGVIQIDVLVQGNKTPCVTYLDIYHISKGKVIPVWQIYLKDGHRASCINKFTYPNVPSHYGLVRNPRPLKAAEEYEVSVSGPGFIGGNQFTRIKLPPKTP</sequence>
<dbReference type="AlphaFoldDB" id="A0A2P2EB30"/>
<evidence type="ECO:0000313" key="2">
    <source>
        <dbReference type="Proteomes" id="UP000245086"/>
    </source>
</evidence>
<dbReference type="EMBL" id="BFBR01000005">
    <property type="protein sequence ID" value="GBF58276.1"/>
    <property type="molecule type" value="Genomic_DNA"/>
</dbReference>